<evidence type="ECO:0000313" key="2">
    <source>
        <dbReference type="Proteomes" id="UP001516400"/>
    </source>
</evidence>
<comment type="caution">
    <text evidence="1">The sequence shown here is derived from an EMBL/GenBank/DDBJ whole genome shotgun (WGS) entry which is preliminary data.</text>
</comment>
<organism evidence="1 2">
    <name type="scientific">Cryptolaemus montrouzieri</name>
    <dbReference type="NCBI Taxonomy" id="559131"/>
    <lineage>
        <taxon>Eukaryota</taxon>
        <taxon>Metazoa</taxon>
        <taxon>Ecdysozoa</taxon>
        <taxon>Arthropoda</taxon>
        <taxon>Hexapoda</taxon>
        <taxon>Insecta</taxon>
        <taxon>Pterygota</taxon>
        <taxon>Neoptera</taxon>
        <taxon>Endopterygota</taxon>
        <taxon>Coleoptera</taxon>
        <taxon>Polyphaga</taxon>
        <taxon>Cucujiformia</taxon>
        <taxon>Coccinelloidea</taxon>
        <taxon>Coccinellidae</taxon>
        <taxon>Scymninae</taxon>
        <taxon>Scymnini</taxon>
        <taxon>Cryptolaemus</taxon>
    </lineage>
</organism>
<protein>
    <submittedName>
        <fullName evidence="1">Uncharacterized protein</fullName>
    </submittedName>
</protein>
<keyword evidence="2" id="KW-1185">Reference proteome</keyword>
<gene>
    <name evidence="1" type="ORF">HHI36_000676</name>
</gene>
<dbReference type="AlphaFoldDB" id="A0ABD2P5S7"/>
<sequence length="144" mass="16496">MVPLLENIVSEMKDVKDVLNEQHKKIFKQSSLTRVEQDRGDTRIESYSAKVKNNKKEVLLVRPKANTDSKIVRNGIVEKSLTAVGLLDEIKWYTNEIKYEVLAITEARITTDIEAIEDNEIKMRVMIQSDVTLTQEAQVVSYVT</sequence>
<accession>A0ABD2P5S7</accession>
<name>A0ABD2P5S7_9CUCU</name>
<proteinExistence type="predicted"/>
<dbReference type="EMBL" id="JABFTP020000185">
    <property type="protein sequence ID" value="KAL3286164.1"/>
    <property type="molecule type" value="Genomic_DNA"/>
</dbReference>
<dbReference type="Proteomes" id="UP001516400">
    <property type="component" value="Unassembled WGS sequence"/>
</dbReference>
<evidence type="ECO:0000313" key="1">
    <source>
        <dbReference type="EMBL" id="KAL3286164.1"/>
    </source>
</evidence>
<reference evidence="1 2" key="1">
    <citation type="journal article" date="2021" name="BMC Biol.">
        <title>Horizontally acquired antibacterial genes associated with adaptive radiation of ladybird beetles.</title>
        <authorList>
            <person name="Li H.S."/>
            <person name="Tang X.F."/>
            <person name="Huang Y.H."/>
            <person name="Xu Z.Y."/>
            <person name="Chen M.L."/>
            <person name="Du X.Y."/>
            <person name="Qiu B.Y."/>
            <person name="Chen P.T."/>
            <person name="Zhang W."/>
            <person name="Slipinski A."/>
            <person name="Escalona H.E."/>
            <person name="Waterhouse R.M."/>
            <person name="Zwick A."/>
            <person name="Pang H."/>
        </authorList>
    </citation>
    <scope>NUCLEOTIDE SEQUENCE [LARGE SCALE GENOMIC DNA]</scope>
    <source>
        <strain evidence="1">SYSU2018</strain>
    </source>
</reference>